<dbReference type="Gene3D" id="3.40.250.10">
    <property type="entry name" value="Rhodanese-like domain"/>
    <property type="match status" value="1"/>
</dbReference>
<dbReference type="EMBL" id="BAABKQ010000001">
    <property type="protein sequence ID" value="GAA4821086.1"/>
    <property type="molecule type" value="Genomic_DNA"/>
</dbReference>
<evidence type="ECO:0000259" key="1">
    <source>
        <dbReference type="PROSITE" id="PS50206"/>
    </source>
</evidence>
<gene>
    <name evidence="2" type="ORF">GCM10023353_31530</name>
</gene>
<dbReference type="SUPFAM" id="SSF52821">
    <property type="entry name" value="Rhodanese/Cell cycle control phosphatase"/>
    <property type="match status" value="1"/>
</dbReference>
<proteinExistence type="predicted"/>
<dbReference type="InterPro" id="IPR001763">
    <property type="entry name" value="Rhodanese-like_dom"/>
</dbReference>
<reference evidence="3" key="1">
    <citation type="journal article" date="2019" name="Int. J. Syst. Evol. Microbiol.">
        <title>The Global Catalogue of Microorganisms (GCM) 10K type strain sequencing project: providing services to taxonomists for standard genome sequencing and annotation.</title>
        <authorList>
            <consortium name="The Broad Institute Genomics Platform"/>
            <consortium name="The Broad Institute Genome Sequencing Center for Infectious Disease"/>
            <person name="Wu L."/>
            <person name="Ma J."/>
        </authorList>
    </citation>
    <scope>NUCLEOTIDE SEQUENCE [LARGE SCALE GENOMIC DNA]</scope>
    <source>
        <strain evidence="3">JCM 18542</strain>
    </source>
</reference>
<evidence type="ECO:0000313" key="3">
    <source>
        <dbReference type="Proteomes" id="UP001500839"/>
    </source>
</evidence>
<dbReference type="SMART" id="SM00450">
    <property type="entry name" value="RHOD"/>
    <property type="match status" value="1"/>
</dbReference>
<dbReference type="PROSITE" id="PS50206">
    <property type="entry name" value="RHODANESE_3"/>
    <property type="match status" value="1"/>
</dbReference>
<dbReference type="Proteomes" id="UP001500839">
    <property type="component" value="Unassembled WGS sequence"/>
</dbReference>
<evidence type="ECO:0000313" key="2">
    <source>
        <dbReference type="EMBL" id="GAA4821086.1"/>
    </source>
</evidence>
<organism evidence="2 3">
    <name type="scientific">Tomitella cavernea</name>
    <dbReference type="NCBI Taxonomy" id="1387982"/>
    <lineage>
        <taxon>Bacteria</taxon>
        <taxon>Bacillati</taxon>
        <taxon>Actinomycetota</taxon>
        <taxon>Actinomycetes</taxon>
        <taxon>Mycobacteriales</taxon>
        <taxon>Tomitella</taxon>
    </lineage>
</organism>
<accession>A0ABP9CWM0</accession>
<feature type="domain" description="Rhodanese" evidence="1">
    <location>
        <begin position="93"/>
        <end position="211"/>
    </location>
</feature>
<name>A0ABP9CWM0_9ACTN</name>
<keyword evidence="3" id="KW-1185">Reference proteome</keyword>
<sequence length="224" mass="23855">MEVTLVSRFRVRDRHHDEFRRRRGPTLRRAVTARGDTLEPPRTEVCGGAGYAMRVADGIHGREAPAMADGTDPQAAGYAGDVTPARAWEMLGDDPRAVLVDVRTGAEWQFVGVPDLSALGRRTRFVEWIDYPSGAPNPQFGEQLQSEVAAERGAARDGDASGSPSPILFLCRSGQRSIGAATAATGAGMGPAYNVLEGFEGGLDAHGHRGSAGWRAAGLPWCQS</sequence>
<protein>
    <recommendedName>
        <fullName evidence="1">Rhodanese domain-containing protein</fullName>
    </recommendedName>
</protein>
<dbReference type="InterPro" id="IPR036873">
    <property type="entry name" value="Rhodanese-like_dom_sf"/>
</dbReference>
<comment type="caution">
    <text evidence="2">The sequence shown here is derived from an EMBL/GenBank/DDBJ whole genome shotgun (WGS) entry which is preliminary data.</text>
</comment>